<keyword evidence="1" id="KW-0812">Transmembrane</keyword>
<comment type="caution">
    <text evidence="2">The sequence shown here is derived from an EMBL/GenBank/DDBJ whole genome shotgun (WGS) entry which is preliminary data.</text>
</comment>
<organism evidence="2 3">
    <name type="scientific">Coptis chinensis</name>
    <dbReference type="NCBI Taxonomy" id="261450"/>
    <lineage>
        <taxon>Eukaryota</taxon>
        <taxon>Viridiplantae</taxon>
        <taxon>Streptophyta</taxon>
        <taxon>Embryophyta</taxon>
        <taxon>Tracheophyta</taxon>
        <taxon>Spermatophyta</taxon>
        <taxon>Magnoliopsida</taxon>
        <taxon>Ranunculales</taxon>
        <taxon>Ranunculaceae</taxon>
        <taxon>Coptidoideae</taxon>
        <taxon>Coptis</taxon>
    </lineage>
</organism>
<reference evidence="2 3" key="1">
    <citation type="submission" date="2020-10" db="EMBL/GenBank/DDBJ databases">
        <title>The Coptis chinensis genome and diversification of protoberbering-type alkaloids.</title>
        <authorList>
            <person name="Wang B."/>
            <person name="Shu S."/>
            <person name="Song C."/>
            <person name="Liu Y."/>
        </authorList>
    </citation>
    <scope>NUCLEOTIDE SEQUENCE [LARGE SCALE GENOMIC DNA]</scope>
    <source>
        <strain evidence="2">HL-2020</strain>
        <tissue evidence="2">Leaf</tissue>
    </source>
</reference>
<feature type="transmembrane region" description="Helical" evidence="1">
    <location>
        <begin position="67"/>
        <end position="85"/>
    </location>
</feature>
<evidence type="ECO:0000313" key="2">
    <source>
        <dbReference type="EMBL" id="KAF9597823.1"/>
    </source>
</evidence>
<proteinExistence type="predicted"/>
<dbReference type="AlphaFoldDB" id="A0A835HJ45"/>
<keyword evidence="3" id="KW-1185">Reference proteome</keyword>
<protein>
    <recommendedName>
        <fullName evidence="4">Transmembrane protein</fullName>
    </recommendedName>
</protein>
<accession>A0A835HJ45</accession>
<name>A0A835HJ45_9MAGN</name>
<keyword evidence="1" id="KW-0472">Membrane</keyword>
<dbReference type="Proteomes" id="UP000631114">
    <property type="component" value="Unassembled WGS sequence"/>
</dbReference>
<evidence type="ECO:0000256" key="1">
    <source>
        <dbReference type="SAM" id="Phobius"/>
    </source>
</evidence>
<keyword evidence="1" id="KW-1133">Transmembrane helix</keyword>
<sequence>MKQQMKIPMKQQMKIPMKNEAISRVDEDSDEAADAKIMEAKIFILPTPISSFPFKFYLLYVLPSSRFWLLLVFFLGIPVASSMPVF</sequence>
<gene>
    <name evidence="2" type="ORF">IFM89_021908</name>
</gene>
<dbReference type="EMBL" id="JADFTS010000007">
    <property type="protein sequence ID" value="KAF9597823.1"/>
    <property type="molecule type" value="Genomic_DNA"/>
</dbReference>
<evidence type="ECO:0000313" key="3">
    <source>
        <dbReference type="Proteomes" id="UP000631114"/>
    </source>
</evidence>
<evidence type="ECO:0008006" key="4">
    <source>
        <dbReference type="Google" id="ProtNLM"/>
    </source>
</evidence>